<gene>
    <name evidence="1" type="ORF">F4820DRAFT_456137</name>
</gene>
<accession>A0ACB9ZBC7</accession>
<dbReference type="EMBL" id="MU393435">
    <property type="protein sequence ID" value="KAI4868744.1"/>
    <property type="molecule type" value="Genomic_DNA"/>
</dbReference>
<reference evidence="1 2" key="1">
    <citation type="journal article" date="2022" name="New Phytol.">
        <title>Ecological generalism drives hyperdiversity of secondary metabolite gene clusters in xylarialean endophytes.</title>
        <authorList>
            <person name="Franco M.E.E."/>
            <person name="Wisecaver J.H."/>
            <person name="Arnold A.E."/>
            <person name="Ju Y.M."/>
            <person name="Slot J.C."/>
            <person name="Ahrendt S."/>
            <person name="Moore L.P."/>
            <person name="Eastman K.E."/>
            <person name="Scott K."/>
            <person name="Konkel Z."/>
            <person name="Mondo S.J."/>
            <person name="Kuo A."/>
            <person name="Hayes R.D."/>
            <person name="Haridas S."/>
            <person name="Andreopoulos B."/>
            <person name="Riley R."/>
            <person name="LaButti K."/>
            <person name="Pangilinan J."/>
            <person name="Lipzen A."/>
            <person name="Amirebrahimi M."/>
            <person name="Yan J."/>
            <person name="Adam C."/>
            <person name="Keymanesh K."/>
            <person name="Ng V."/>
            <person name="Louie K."/>
            <person name="Northen T."/>
            <person name="Drula E."/>
            <person name="Henrissat B."/>
            <person name="Hsieh H.M."/>
            <person name="Youens-Clark K."/>
            <person name="Lutzoni F."/>
            <person name="Miadlikowska J."/>
            <person name="Eastwood D.C."/>
            <person name="Hamelin R.C."/>
            <person name="Grigoriev I.V."/>
            <person name="U'Ren J.M."/>
        </authorList>
    </citation>
    <scope>NUCLEOTIDE SEQUENCE [LARGE SCALE GENOMIC DNA]</scope>
    <source>
        <strain evidence="1 2">CBS 119005</strain>
    </source>
</reference>
<keyword evidence="1" id="KW-0378">Hydrolase</keyword>
<dbReference type="Proteomes" id="UP001497700">
    <property type="component" value="Unassembled WGS sequence"/>
</dbReference>
<proteinExistence type="predicted"/>
<evidence type="ECO:0000313" key="2">
    <source>
        <dbReference type="Proteomes" id="UP001497700"/>
    </source>
</evidence>
<organism evidence="1 2">
    <name type="scientific">Hypoxylon rubiginosum</name>
    <dbReference type="NCBI Taxonomy" id="110542"/>
    <lineage>
        <taxon>Eukaryota</taxon>
        <taxon>Fungi</taxon>
        <taxon>Dikarya</taxon>
        <taxon>Ascomycota</taxon>
        <taxon>Pezizomycotina</taxon>
        <taxon>Sordariomycetes</taxon>
        <taxon>Xylariomycetidae</taxon>
        <taxon>Xylariales</taxon>
        <taxon>Hypoxylaceae</taxon>
        <taxon>Hypoxylon</taxon>
    </lineage>
</organism>
<keyword evidence="2" id="KW-1185">Reference proteome</keyword>
<comment type="caution">
    <text evidence="1">The sequence shown here is derived from an EMBL/GenBank/DDBJ whole genome shotgun (WGS) entry which is preliminary data.</text>
</comment>
<sequence>MATENPPDSAREQDVINSISMDRPLTLPSADHAVAFAAASQDFGELYSANVSAKIWGVAQRTFSSPSPPVLFPEYTKPGGVEYVYRELEFWTSGFFPASLYLLLERRRRYSQKIRGVGLSSTYEPHELQLQFACKWWTDSLHANATLKTTHDLGFMIASWARVAWELENDTRAYDTVITAAKSLLSRYSPVVGCIRSWDACVTKRYSFREPDKDFLVIVDNLMNLDMLFWAAARLQDDDMYAAALSHAKISQRCHVRADSSTAHVVVFDPASGGIKSVITNQGYADGSCWSRGQAWAITGFVQVYQWTQDASFLETAKACVDYFVEHLPASGIPPWDFQAPRDKPQPTDTSAAMIASYGMLLIHEAETGAGRPSAYLQRALRIIRAVCASHVNSPANFVARDSIVEAYGLQSLDNQRAVTVTVDMKEGTETILNGATINNYEFAPRKWANHGLVYADYFFLLVGNKLLDMGIGDVLVTHRESD</sequence>
<evidence type="ECO:0000313" key="1">
    <source>
        <dbReference type="EMBL" id="KAI4868744.1"/>
    </source>
</evidence>
<protein>
    <submittedName>
        <fullName evidence="1">Glycoside hydrolase family 88 protein</fullName>
    </submittedName>
</protein>
<name>A0ACB9ZBC7_9PEZI</name>